<dbReference type="PANTHER" id="PTHR11177">
    <property type="entry name" value="CHITINASE"/>
    <property type="match status" value="1"/>
</dbReference>
<keyword evidence="9 11" id="KW-0326">Glycosidase</keyword>
<keyword evidence="7" id="KW-0146">Chitin degradation</keyword>
<dbReference type="SMART" id="SM00636">
    <property type="entry name" value="Glyco_18"/>
    <property type="match status" value="1"/>
</dbReference>
<dbReference type="Gene3D" id="3.20.20.80">
    <property type="entry name" value="Glycosidases"/>
    <property type="match status" value="1"/>
</dbReference>
<feature type="domain" description="GH18" evidence="12">
    <location>
        <begin position="1"/>
        <end position="248"/>
    </location>
</feature>
<dbReference type="Proteomes" id="UP000567885">
    <property type="component" value="Unassembled WGS sequence"/>
</dbReference>
<keyword evidence="8" id="KW-0119">Carbohydrate metabolism</keyword>
<dbReference type="GO" id="GO:0008061">
    <property type="term" value="F:chitin binding"/>
    <property type="evidence" value="ECO:0007669"/>
    <property type="project" value="InterPro"/>
</dbReference>
<dbReference type="PROSITE" id="PS51910">
    <property type="entry name" value="GH18_2"/>
    <property type="match status" value="1"/>
</dbReference>
<protein>
    <recommendedName>
        <fullName evidence="4">chitinase</fullName>
        <ecNumber evidence="4">3.2.1.14</ecNumber>
    </recommendedName>
</protein>
<dbReference type="PANTHER" id="PTHR11177:SF317">
    <property type="entry name" value="CHITINASE 12-RELATED"/>
    <property type="match status" value="1"/>
</dbReference>
<evidence type="ECO:0000256" key="6">
    <source>
        <dbReference type="ARBA" id="ARBA00022801"/>
    </source>
</evidence>
<dbReference type="SUPFAM" id="SSF54556">
    <property type="entry name" value="Chitinase insertion domain"/>
    <property type="match status" value="1"/>
</dbReference>
<dbReference type="AlphaFoldDB" id="A0A8H5TWT6"/>
<evidence type="ECO:0000256" key="3">
    <source>
        <dbReference type="ARBA" id="ARBA00008682"/>
    </source>
</evidence>
<dbReference type="GO" id="GO:0008843">
    <property type="term" value="F:endochitinase activity"/>
    <property type="evidence" value="ECO:0007669"/>
    <property type="project" value="UniProtKB-EC"/>
</dbReference>
<dbReference type="PROSITE" id="PS01095">
    <property type="entry name" value="GH18_1"/>
    <property type="match status" value="1"/>
</dbReference>
<dbReference type="GO" id="GO:0006032">
    <property type="term" value="P:chitin catabolic process"/>
    <property type="evidence" value="ECO:0007669"/>
    <property type="project" value="UniProtKB-KW"/>
</dbReference>
<evidence type="ECO:0000256" key="9">
    <source>
        <dbReference type="ARBA" id="ARBA00023295"/>
    </source>
</evidence>
<dbReference type="Gene3D" id="3.10.50.10">
    <property type="match status" value="1"/>
</dbReference>
<evidence type="ECO:0000313" key="14">
    <source>
        <dbReference type="Proteomes" id="UP000567885"/>
    </source>
</evidence>
<accession>A0A8H5TWT6</accession>
<keyword evidence="14" id="KW-1185">Reference proteome</keyword>
<dbReference type="GO" id="GO:0000272">
    <property type="term" value="P:polysaccharide catabolic process"/>
    <property type="evidence" value="ECO:0007669"/>
    <property type="project" value="UniProtKB-KW"/>
</dbReference>
<evidence type="ECO:0000313" key="13">
    <source>
        <dbReference type="EMBL" id="KAF5678128.1"/>
    </source>
</evidence>
<dbReference type="InterPro" id="IPR050314">
    <property type="entry name" value="Glycosyl_Hydrlase_18"/>
</dbReference>
<evidence type="ECO:0000259" key="12">
    <source>
        <dbReference type="PROSITE" id="PS51910"/>
    </source>
</evidence>
<evidence type="ECO:0000256" key="2">
    <source>
        <dbReference type="ARBA" id="ARBA00004613"/>
    </source>
</evidence>
<reference evidence="13 14" key="1">
    <citation type="submission" date="2020-05" db="EMBL/GenBank/DDBJ databases">
        <title>Identification and distribution of gene clusters putatively required for synthesis of sphingolipid metabolism inhibitors in phylogenetically diverse species of the filamentous fungus Fusarium.</title>
        <authorList>
            <person name="Kim H.-S."/>
            <person name="Busman M."/>
            <person name="Brown D.W."/>
            <person name="Divon H."/>
            <person name="Uhlig S."/>
            <person name="Proctor R.H."/>
        </authorList>
    </citation>
    <scope>NUCLEOTIDE SEQUENCE [LARGE SCALE GENOMIC DNA]</scope>
    <source>
        <strain evidence="13 14">NRRL 20693</strain>
    </source>
</reference>
<sequence length="273" mass="29812">MKDWGFDGIDVDWEYPSNADDADNMVLLLQAVRDGLDEYAVEFASGHHFQLSIAAPAGLEQISFLRINALSTIIDHFNLMTYDYVSTGTASHNANLFSNKDISDATPFNTDDAVKAYLNAGAPRTKIVLGIPVYGRSFTGTLGLGHPSSSVGLTDPGLGSWENGVWDYKVLPKGGASVLYDAKAGAHFSYDTAAQELISYDTPETIQHKVSYVKDLGLAGSMFWETSGDKRTDAESLISTSARWLGDLDQTNNWLSYPNSKYQNIATGMREEI</sequence>
<evidence type="ECO:0000256" key="1">
    <source>
        <dbReference type="ARBA" id="ARBA00000822"/>
    </source>
</evidence>
<evidence type="ECO:0000256" key="5">
    <source>
        <dbReference type="ARBA" id="ARBA00022525"/>
    </source>
</evidence>
<evidence type="ECO:0000256" key="4">
    <source>
        <dbReference type="ARBA" id="ARBA00012729"/>
    </source>
</evidence>
<evidence type="ECO:0000256" key="8">
    <source>
        <dbReference type="ARBA" id="ARBA00023277"/>
    </source>
</evidence>
<dbReference type="GO" id="GO:0005576">
    <property type="term" value="C:extracellular region"/>
    <property type="evidence" value="ECO:0007669"/>
    <property type="project" value="UniProtKB-SubCell"/>
</dbReference>
<evidence type="ECO:0000256" key="11">
    <source>
        <dbReference type="RuleBase" id="RU000489"/>
    </source>
</evidence>
<dbReference type="InterPro" id="IPR029070">
    <property type="entry name" value="Chitinase_insertion_sf"/>
</dbReference>
<gene>
    <name evidence="13" type="ORF">FHETE_1358</name>
</gene>
<keyword evidence="6 11" id="KW-0378">Hydrolase</keyword>
<keyword evidence="5" id="KW-0964">Secreted</keyword>
<dbReference type="InterPro" id="IPR017853">
    <property type="entry name" value="GH"/>
</dbReference>
<organism evidence="13 14">
    <name type="scientific">Fusarium heterosporum</name>
    <dbReference type="NCBI Taxonomy" id="42747"/>
    <lineage>
        <taxon>Eukaryota</taxon>
        <taxon>Fungi</taxon>
        <taxon>Dikarya</taxon>
        <taxon>Ascomycota</taxon>
        <taxon>Pezizomycotina</taxon>
        <taxon>Sordariomycetes</taxon>
        <taxon>Hypocreomycetidae</taxon>
        <taxon>Hypocreales</taxon>
        <taxon>Nectriaceae</taxon>
        <taxon>Fusarium</taxon>
        <taxon>Fusarium heterosporum species complex</taxon>
    </lineage>
</organism>
<dbReference type="EMBL" id="JAAGWQ010000020">
    <property type="protein sequence ID" value="KAF5678128.1"/>
    <property type="molecule type" value="Genomic_DNA"/>
</dbReference>
<proteinExistence type="inferred from homology"/>
<comment type="similarity">
    <text evidence="3">Belongs to the glycosyl hydrolase 18 family. Chitinase class V subfamily.</text>
</comment>
<dbReference type="InterPro" id="IPR001579">
    <property type="entry name" value="Glyco_hydro_18_chit_AS"/>
</dbReference>
<dbReference type="OrthoDB" id="76388at2759"/>
<evidence type="ECO:0000256" key="10">
    <source>
        <dbReference type="ARBA" id="ARBA00023326"/>
    </source>
</evidence>
<dbReference type="SUPFAM" id="SSF51445">
    <property type="entry name" value="(Trans)glycosidases"/>
    <property type="match status" value="1"/>
</dbReference>
<comment type="caution">
    <text evidence="13">The sequence shown here is derived from an EMBL/GenBank/DDBJ whole genome shotgun (WGS) entry which is preliminary data.</text>
</comment>
<evidence type="ECO:0000256" key="7">
    <source>
        <dbReference type="ARBA" id="ARBA00023024"/>
    </source>
</evidence>
<name>A0A8H5TWT6_FUSHE</name>
<dbReference type="EC" id="3.2.1.14" evidence="4"/>
<keyword evidence="10" id="KW-0624">Polysaccharide degradation</keyword>
<dbReference type="InterPro" id="IPR001223">
    <property type="entry name" value="Glyco_hydro18_cat"/>
</dbReference>
<dbReference type="Pfam" id="PF00704">
    <property type="entry name" value="Glyco_hydro_18"/>
    <property type="match status" value="1"/>
</dbReference>
<comment type="subcellular location">
    <subcellularLocation>
        <location evidence="2">Secreted</location>
    </subcellularLocation>
</comment>
<dbReference type="InterPro" id="IPR011583">
    <property type="entry name" value="Chitinase_II/V-like_cat"/>
</dbReference>
<comment type="catalytic activity">
    <reaction evidence="1">
        <text>Random endo-hydrolysis of N-acetyl-beta-D-glucosaminide (1-&gt;4)-beta-linkages in chitin and chitodextrins.</text>
        <dbReference type="EC" id="3.2.1.14"/>
    </reaction>
</comment>